<dbReference type="InterPro" id="IPR011991">
    <property type="entry name" value="ArsR-like_HTH"/>
</dbReference>
<sequence length="307" mass="33397">MEQIRSLRGHARTLVRELGMLDQRCGRLDLSPVQAHLLIELDESPLSINQLADRLRVDKSNASRPLTRLAELGLVDYLDNPDDGRSKLVRLTSLGRQKLATLHREMDGYVARALAQLSPQEQAIVSQGLALYGRALARSRQQQELVITRLQATDNTAMAAIIRQVSAEYGLTADRGFSVADPQLDDLFGFYREEGQGYWVVKGADGQLLGGTGIGPVAGSPGTCELQKMYLAADGRGLGLGKRLALYALAQARAMGYRRCYLETTACLGEALALYRSLGFQPSSRLGDSGHHDCEITLALELTGAAD</sequence>
<gene>
    <name evidence="6" type="ORF">GCM10022394_27490</name>
</gene>
<dbReference type="SUPFAM" id="SSF55729">
    <property type="entry name" value="Acyl-CoA N-acyltransferases (Nat)"/>
    <property type="match status" value="1"/>
</dbReference>
<dbReference type="PROSITE" id="PS51186">
    <property type="entry name" value="GNAT"/>
    <property type="match status" value="1"/>
</dbReference>
<dbReference type="PANTHER" id="PTHR33164:SF57">
    <property type="entry name" value="MARR-FAMILY TRANSCRIPTIONAL REGULATOR"/>
    <property type="match status" value="1"/>
</dbReference>
<dbReference type="Gene3D" id="1.10.10.10">
    <property type="entry name" value="Winged helix-like DNA-binding domain superfamily/Winged helix DNA-binding domain"/>
    <property type="match status" value="1"/>
</dbReference>
<dbReference type="InterPro" id="IPR000835">
    <property type="entry name" value="HTH_MarR-typ"/>
</dbReference>
<feature type="domain" description="N-acetyltransferase" evidence="5">
    <location>
        <begin position="145"/>
        <end position="303"/>
    </location>
</feature>
<dbReference type="InterPro" id="IPR016181">
    <property type="entry name" value="Acyl_CoA_acyltransferase"/>
</dbReference>
<dbReference type="CDD" id="cd04301">
    <property type="entry name" value="NAT_SF"/>
    <property type="match status" value="1"/>
</dbReference>
<dbReference type="PROSITE" id="PS50995">
    <property type="entry name" value="HTH_MARR_2"/>
    <property type="match status" value="1"/>
</dbReference>
<protein>
    <submittedName>
        <fullName evidence="6">Bifunctional helix-turn-helix transcriptional regulator/GNAT family N-acetyltransferase</fullName>
    </submittedName>
</protein>
<accession>A0ABP6W8Q4</accession>
<dbReference type="CDD" id="cd00090">
    <property type="entry name" value="HTH_ARSR"/>
    <property type="match status" value="1"/>
</dbReference>
<keyword evidence="1" id="KW-0805">Transcription regulation</keyword>
<feature type="domain" description="HTH marR-type" evidence="4">
    <location>
        <begin position="1"/>
        <end position="134"/>
    </location>
</feature>
<dbReference type="InterPro" id="IPR036390">
    <property type="entry name" value="WH_DNA-bd_sf"/>
</dbReference>
<organism evidence="6 7">
    <name type="scientific">Zobellella aerophila</name>
    <dbReference type="NCBI Taxonomy" id="870480"/>
    <lineage>
        <taxon>Bacteria</taxon>
        <taxon>Pseudomonadati</taxon>
        <taxon>Pseudomonadota</taxon>
        <taxon>Gammaproteobacteria</taxon>
        <taxon>Aeromonadales</taxon>
        <taxon>Aeromonadaceae</taxon>
        <taxon>Zobellella</taxon>
    </lineage>
</organism>
<proteinExistence type="predicted"/>
<dbReference type="InterPro" id="IPR039422">
    <property type="entry name" value="MarR/SlyA-like"/>
</dbReference>
<keyword evidence="2" id="KW-0238">DNA-binding</keyword>
<dbReference type="InterPro" id="IPR036388">
    <property type="entry name" value="WH-like_DNA-bd_sf"/>
</dbReference>
<name>A0ABP6W8Q4_9GAMM</name>
<dbReference type="SUPFAM" id="SSF46785">
    <property type="entry name" value="Winged helix' DNA-binding domain"/>
    <property type="match status" value="1"/>
</dbReference>
<comment type="caution">
    <text evidence="6">The sequence shown here is derived from an EMBL/GenBank/DDBJ whole genome shotgun (WGS) entry which is preliminary data.</text>
</comment>
<dbReference type="Pfam" id="PF00583">
    <property type="entry name" value="Acetyltransf_1"/>
    <property type="match status" value="1"/>
</dbReference>
<dbReference type="Proteomes" id="UP001500795">
    <property type="component" value="Unassembled WGS sequence"/>
</dbReference>
<evidence type="ECO:0000313" key="7">
    <source>
        <dbReference type="Proteomes" id="UP001500795"/>
    </source>
</evidence>
<dbReference type="InterPro" id="IPR000182">
    <property type="entry name" value="GNAT_dom"/>
</dbReference>
<dbReference type="Gene3D" id="3.40.630.30">
    <property type="match status" value="1"/>
</dbReference>
<dbReference type="InterPro" id="IPR023187">
    <property type="entry name" value="Tscrpt_reg_MarR-type_CS"/>
</dbReference>
<evidence type="ECO:0000313" key="6">
    <source>
        <dbReference type="EMBL" id="GAA3546016.1"/>
    </source>
</evidence>
<dbReference type="RefSeq" id="WP_344959010.1">
    <property type="nucleotide sequence ID" value="NZ_BAABCX010000004.1"/>
</dbReference>
<reference evidence="7" key="1">
    <citation type="journal article" date="2019" name="Int. J. Syst. Evol. Microbiol.">
        <title>The Global Catalogue of Microorganisms (GCM) 10K type strain sequencing project: providing services to taxonomists for standard genome sequencing and annotation.</title>
        <authorList>
            <consortium name="The Broad Institute Genomics Platform"/>
            <consortium name="The Broad Institute Genome Sequencing Center for Infectious Disease"/>
            <person name="Wu L."/>
            <person name="Ma J."/>
        </authorList>
    </citation>
    <scope>NUCLEOTIDE SEQUENCE [LARGE SCALE GENOMIC DNA]</scope>
    <source>
        <strain evidence="7">JCM 17110</strain>
    </source>
</reference>
<evidence type="ECO:0000259" key="4">
    <source>
        <dbReference type="PROSITE" id="PS50995"/>
    </source>
</evidence>
<dbReference type="PANTHER" id="PTHR33164">
    <property type="entry name" value="TRANSCRIPTIONAL REGULATOR, MARR FAMILY"/>
    <property type="match status" value="1"/>
</dbReference>
<dbReference type="EMBL" id="BAABCX010000004">
    <property type="protein sequence ID" value="GAA3546016.1"/>
    <property type="molecule type" value="Genomic_DNA"/>
</dbReference>
<keyword evidence="3" id="KW-0804">Transcription</keyword>
<evidence type="ECO:0000256" key="1">
    <source>
        <dbReference type="ARBA" id="ARBA00023015"/>
    </source>
</evidence>
<dbReference type="SMART" id="SM00347">
    <property type="entry name" value="HTH_MARR"/>
    <property type="match status" value="1"/>
</dbReference>
<evidence type="ECO:0000259" key="5">
    <source>
        <dbReference type="PROSITE" id="PS51186"/>
    </source>
</evidence>
<evidence type="ECO:0000256" key="2">
    <source>
        <dbReference type="ARBA" id="ARBA00023125"/>
    </source>
</evidence>
<dbReference type="PROSITE" id="PS01117">
    <property type="entry name" value="HTH_MARR_1"/>
    <property type="match status" value="1"/>
</dbReference>
<keyword evidence="7" id="KW-1185">Reference proteome</keyword>
<evidence type="ECO:0000256" key="3">
    <source>
        <dbReference type="ARBA" id="ARBA00023163"/>
    </source>
</evidence>
<dbReference type="Pfam" id="PF12802">
    <property type="entry name" value="MarR_2"/>
    <property type="match status" value="1"/>
</dbReference>